<dbReference type="AlphaFoldDB" id="A0A0W0R591"/>
<name>A0A0W0R591_9GAMM</name>
<dbReference type="STRING" id="45056.Lade_0846"/>
<keyword evidence="3" id="KW-1185">Reference proteome</keyword>
<dbReference type="EMBL" id="LNKA01000001">
    <property type="protein sequence ID" value="KTC66188.1"/>
    <property type="molecule type" value="Genomic_DNA"/>
</dbReference>
<dbReference type="PATRIC" id="fig|45056.6.peg.876"/>
<keyword evidence="2" id="KW-0614">Plasmid</keyword>
<dbReference type="EMBL" id="LR134428">
    <property type="protein sequence ID" value="VEH85569.1"/>
    <property type="molecule type" value="Genomic_DNA"/>
</dbReference>
<dbReference type="KEGG" id="ladl:NCTC12735_01204"/>
<geneLocation type="plasmid" evidence="2 4">
    <name>19</name>
</geneLocation>
<evidence type="ECO:0000313" key="2">
    <source>
        <dbReference type="EMBL" id="VEH85569.1"/>
    </source>
</evidence>
<organism evidence="1 3">
    <name type="scientific">Legionella adelaidensis</name>
    <dbReference type="NCBI Taxonomy" id="45056"/>
    <lineage>
        <taxon>Bacteria</taxon>
        <taxon>Pseudomonadati</taxon>
        <taxon>Pseudomonadota</taxon>
        <taxon>Gammaproteobacteria</taxon>
        <taxon>Legionellales</taxon>
        <taxon>Legionellaceae</taxon>
        <taxon>Legionella</taxon>
    </lineage>
</organism>
<evidence type="ECO:0000313" key="1">
    <source>
        <dbReference type="EMBL" id="KTC66188.1"/>
    </source>
</evidence>
<proteinExistence type="predicted"/>
<sequence>MEIKPIAKGKDVNKEWPTKEKDMHAAQLIMEEYAREQNSDSLGLLELVVDTEEKKLDFRIANWVIAIAYHFNTLYGANQGDFVTRQVITKCITQGHVIH</sequence>
<evidence type="ECO:0000313" key="3">
    <source>
        <dbReference type="Proteomes" id="UP000054859"/>
    </source>
</evidence>
<accession>A0A0W0R591</accession>
<dbReference type="Proteomes" id="UP000054859">
    <property type="component" value="Unassembled WGS sequence"/>
</dbReference>
<protein>
    <submittedName>
        <fullName evidence="1">Uncharacterized protein</fullName>
    </submittedName>
</protein>
<reference evidence="1 3" key="1">
    <citation type="submission" date="2015-11" db="EMBL/GenBank/DDBJ databases">
        <title>Identification of large and diverse effector repertoires of 38 Legionella species.</title>
        <authorList>
            <person name="Burstein D."/>
            <person name="Amaro F."/>
            <person name="Zusman T."/>
            <person name="Lifshitz Z."/>
            <person name="Cohen O."/>
            <person name="Gilbert J.A."/>
            <person name="Pupko T."/>
            <person name="Shuman H.A."/>
            <person name="Segal G."/>
        </authorList>
    </citation>
    <scope>NUCLEOTIDE SEQUENCE [LARGE SCALE GENOMIC DNA]</scope>
    <source>
        <strain evidence="1 3">1762-AUS-E</strain>
    </source>
</reference>
<dbReference type="Proteomes" id="UP000281170">
    <property type="component" value="Plasmid 19"/>
</dbReference>
<reference evidence="2 4" key="2">
    <citation type="submission" date="2018-12" db="EMBL/GenBank/DDBJ databases">
        <authorList>
            <consortium name="Pathogen Informatics"/>
        </authorList>
    </citation>
    <scope>NUCLEOTIDE SEQUENCE [LARGE SCALE GENOMIC DNA]</scope>
    <source>
        <strain evidence="2 4">NCTC12735</strain>
        <plasmid evidence="4">19</plasmid>
    </source>
</reference>
<gene>
    <name evidence="1" type="ORF">Lade_0846</name>
    <name evidence="2" type="ORF">NCTC12735_01204</name>
</gene>
<evidence type="ECO:0000313" key="4">
    <source>
        <dbReference type="Proteomes" id="UP000281170"/>
    </source>
</evidence>